<dbReference type="PANTHER" id="PTHR23159">
    <property type="entry name" value="CENTROSOMAL PROTEIN 2"/>
    <property type="match status" value="1"/>
</dbReference>
<evidence type="ECO:0000313" key="5">
    <source>
        <dbReference type="EMBL" id="KAF6494391.1"/>
    </source>
</evidence>
<dbReference type="GO" id="GO:0005813">
    <property type="term" value="C:centrosome"/>
    <property type="evidence" value="ECO:0007669"/>
    <property type="project" value="TreeGrafter"/>
</dbReference>
<feature type="coiled-coil region" evidence="2">
    <location>
        <begin position="85"/>
        <end position="144"/>
    </location>
</feature>
<feature type="region of interest" description="Disordered" evidence="3">
    <location>
        <begin position="897"/>
        <end position="920"/>
    </location>
</feature>
<keyword evidence="6" id="KW-1185">Reference proteome</keyword>
<feature type="compositionally biased region" description="Low complexity" evidence="3">
    <location>
        <begin position="648"/>
        <end position="673"/>
    </location>
</feature>
<sequence>MSSASSEPGDAGAAQRPPLGLDTVIQRLEDTVLSPKASREDRALTVRGEGWRASPTPVPARIREIVAGSLGEEPPQGVREPPATVARMQEESQLLQEELSRLEDLLAQAGAERDELASRYHAVSERLQAQLRTAEARLRRSELEHSVDLEEALGRLEAAEQRSTGLSQVNALLREQLQHMKKANDTLAEELAQATGSVLRLRGELGLREAQRWTPSETRRSRVGQPRAFFLLWRQVTALRAHLAELRSASESGLADLRVDAARMAQHLHAACLNLDAHLRLSACSAASTLEQPALQGSRLEQQLRGKVREMQQLQARWDAEKAALQARLSEQMLLVQKLTGRNSEEAGAVLSPRMDAQRPVAQADLGSPELARSSSTDGEGAEGQLRSPPCTGSPHWARPPAVRAMDRRRQEQDLCLQLEASRAEAAGLREQLAGRQQELRGARRLLQEQARECEDLLDKLEAQNREAQRCRAASQLLAREKKALETEVQELRGKADAWAVERRRLEAANAELQRSSMLCAPQKGELARRGDQGRRALASSQGRLEQLEDKVSGLKKELVLAREALNAARLQRDLLEGEKEAVRGALARAECSNADLELLVARLKSEGVEQRDSLAKMAGLMEALAQDKGALNQQVLQLEQERDQLREQQQALEQGQAGAREQLARAEQQLEQARAERGGLERRLEQLEGQAARLRHERAQLQEQVDQVTCKKQALEEHLAQSLQDREAQMDSLQKALQEKEALCEERAQLLAEREALEGQGQRTAEEAADLRAERDSLESSLAEAQQLAAQLQVQQEQLEGEAQGARLARQALQVELEQLRSAWEVQEMKLQWDVGRLRQQGAQQERDTQLALESQALTHREALAQLQREKETLRLSLTEEKEVAARRLAQERELAASGAAQRDALKEEVQSLQREREESLRQLEREMQQALTLKDAEGGLLQEALSTATRELERARQEAHGRQERAELTAPPPPATISALTAELKALQAQFEDAISTHQREAAAMSQGLRDMAAERNLAEREAERLRAQLDEAQDALAVLQRGLQGSEESRAGLHREALEARRALDDEASEKDVLRRSNAELRAAVRRAERDRASFQRSKEEKEQKVLVLEEAQAAAQREAGMLRARVRTAEQAQGDAQRALQELHRQVKTLEAESQRKSREVDRLQAARQGRQEAMELRRRAAEAEAAREGAQGEVLRLQRKLAEAEASGEARETELERRLQQGRAVEQTLRAELRDATRKLRQAGGEAGGLQARLDAACRQVRSLEQELARAERARRDAEGQLGRLWTAICRGLGLPGRSASASPEQPGSPARGLDSSPGGSERQSASPTTRSHSPLRWPSPAPGHRGPEVDVASVRDALRALVQKLRDAQRERDTWRFRVLGLSSQLREAESERARAQSQVRRLQKAPAEAERGGHPVEGVVGRAWPEAALQRPEAERPASVGAAGQEQPWLQVQTAEPGHAQARQLPEPAGQQRQDRAAEAEQPHEAPLQAPPAPKAPKAQERTQQQRAKMLEQQVASLKEQLDQEVQRQRHAHLGPAFRAKK</sequence>
<name>A0A7J8JCY9_ROUAE</name>
<reference evidence="5 6" key="1">
    <citation type="journal article" date="2020" name="Nature">
        <title>Six reference-quality genomes reveal evolution of bat adaptations.</title>
        <authorList>
            <person name="Jebb D."/>
            <person name="Huang Z."/>
            <person name="Pippel M."/>
            <person name="Hughes G.M."/>
            <person name="Lavrichenko K."/>
            <person name="Devanna P."/>
            <person name="Winkler S."/>
            <person name="Jermiin L.S."/>
            <person name="Skirmuntt E.C."/>
            <person name="Katzourakis A."/>
            <person name="Burkitt-Gray L."/>
            <person name="Ray D.A."/>
            <person name="Sullivan K.A.M."/>
            <person name="Roscito J.G."/>
            <person name="Kirilenko B.M."/>
            <person name="Davalos L.M."/>
            <person name="Corthals A.P."/>
            <person name="Power M.L."/>
            <person name="Jones G."/>
            <person name="Ransome R.D."/>
            <person name="Dechmann D.K.N."/>
            <person name="Locatelli A.G."/>
            <person name="Puechmaille S.J."/>
            <person name="Fedrigo O."/>
            <person name="Jarvis E.D."/>
            <person name="Hiller M."/>
            <person name="Vernes S.C."/>
            <person name="Myers E.W."/>
            <person name="Teeling E.C."/>
        </authorList>
    </citation>
    <scope>NUCLEOTIDE SEQUENCE [LARGE SCALE GENOMIC DNA]</scope>
    <source>
        <strain evidence="5">MRouAeg1</strain>
        <tissue evidence="5">Muscle</tissue>
    </source>
</reference>
<dbReference type="Gene3D" id="1.10.287.1490">
    <property type="match status" value="1"/>
</dbReference>
<dbReference type="EMBL" id="JACASE010000002">
    <property type="protein sequence ID" value="KAF6494391.1"/>
    <property type="molecule type" value="Genomic_DNA"/>
</dbReference>
<proteinExistence type="predicted"/>
<feature type="region of interest" description="Disordered" evidence="3">
    <location>
        <begin position="348"/>
        <end position="409"/>
    </location>
</feature>
<feature type="region of interest" description="Disordered" evidence="3">
    <location>
        <begin position="1154"/>
        <end position="1178"/>
    </location>
</feature>
<feature type="region of interest" description="Disordered" evidence="3">
    <location>
        <begin position="647"/>
        <end position="678"/>
    </location>
</feature>
<feature type="domain" description="Rootletin-like coiled-coil" evidence="4">
    <location>
        <begin position="88"/>
        <end position="264"/>
    </location>
</feature>
<dbReference type="InterPro" id="IPR055167">
    <property type="entry name" value="Rootletin-like_CC"/>
</dbReference>
<evidence type="ECO:0000256" key="3">
    <source>
        <dbReference type="SAM" id="MobiDB-lite"/>
    </source>
</evidence>
<feature type="compositionally biased region" description="Basic and acidic residues" evidence="3">
    <location>
        <begin position="955"/>
        <end position="969"/>
    </location>
</feature>
<dbReference type="GO" id="GO:0005814">
    <property type="term" value="C:centriole"/>
    <property type="evidence" value="ECO:0007669"/>
    <property type="project" value="TreeGrafter"/>
</dbReference>
<evidence type="ECO:0000256" key="1">
    <source>
        <dbReference type="ARBA" id="ARBA00023054"/>
    </source>
</evidence>
<dbReference type="Pfam" id="PF15035">
    <property type="entry name" value="Rootletin"/>
    <property type="match status" value="1"/>
</dbReference>
<feature type="compositionally biased region" description="Basic residues" evidence="3">
    <location>
        <begin position="1536"/>
        <end position="1549"/>
    </location>
</feature>
<evidence type="ECO:0000313" key="6">
    <source>
        <dbReference type="Proteomes" id="UP000593571"/>
    </source>
</evidence>
<comment type="caution">
    <text evidence="5">The sequence shown here is derived from an EMBL/GenBank/DDBJ whole genome shotgun (WGS) entry which is preliminary data.</text>
</comment>
<evidence type="ECO:0000259" key="4">
    <source>
        <dbReference type="Pfam" id="PF15035"/>
    </source>
</evidence>
<feature type="region of interest" description="Disordered" evidence="3">
    <location>
        <begin position="955"/>
        <end position="975"/>
    </location>
</feature>
<accession>A0A7J8JCY9</accession>
<feature type="region of interest" description="Disordered" evidence="3">
    <location>
        <begin position="36"/>
        <end position="55"/>
    </location>
</feature>
<evidence type="ECO:0000256" key="2">
    <source>
        <dbReference type="SAM" id="Coils"/>
    </source>
</evidence>
<protein>
    <submittedName>
        <fullName evidence="5">Ciliary rootlet coiled-coil, rootletin family member 2</fullName>
    </submittedName>
</protein>
<feature type="compositionally biased region" description="Basic and acidic residues" evidence="3">
    <location>
        <begin position="1480"/>
        <end position="1491"/>
    </location>
</feature>
<gene>
    <name evidence="5" type="ORF">HJG63_003358</name>
</gene>
<feature type="compositionally biased region" description="Polar residues" evidence="3">
    <location>
        <begin position="1323"/>
        <end position="1338"/>
    </location>
</feature>
<feature type="region of interest" description="Disordered" evidence="3">
    <location>
        <begin position="1"/>
        <end position="23"/>
    </location>
</feature>
<organism evidence="5 6">
    <name type="scientific">Rousettus aegyptiacus</name>
    <name type="common">Egyptian fruit bat</name>
    <name type="synonym">Pteropus aegyptiacus</name>
    <dbReference type="NCBI Taxonomy" id="9407"/>
    <lineage>
        <taxon>Eukaryota</taxon>
        <taxon>Metazoa</taxon>
        <taxon>Chordata</taxon>
        <taxon>Craniata</taxon>
        <taxon>Vertebrata</taxon>
        <taxon>Euteleostomi</taxon>
        <taxon>Mammalia</taxon>
        <taxon>Eutheria</taxon>
        <taxon>Laurasiatheria</taxon>
        <taxon>Chiroptera</taxon>
        <taxon>Yinpterochiroptera</taxon>
        <taxon>Pteropodoidea</taxon>
        <taxon>Pteropodidae</taxon>
        <taxon>Rousettinae</taxon>
        <taxon>Rousettus</taxon>
    </lineage>
</organism>
<dbReference type="Proteomes" id="UP000593571">
    <property type="component" value="Unassembled WGS sequence"/>
</dbReference>
<feature type="compositionally biased region" description="Basic and acidic residues" evidence="3">
    <location>
        <begin position="905"/>
        <end position="920"/>
    </location>
</feature>
<feature type="region of interest" description="Disordered" evidence="3">
    <location>
        <begin position="1394"/>
        <end position="1549"/>
    </location>
</feature>
<dbReference type="PANTHER" id="PTHR23159:SF16">
    <property type="entry name" value="CILIARY ROOTLET COILED-COIL PROTEIN 2"/>
    <property type="match status" value="1"/>
</dbReference>
<feature type="region of interest" description="Disordered" evidence="3">
    <location>
        <begin position="1302"/>
        <end position="1354"/>
    </location>
</feature>
<keyword evidence="1 2" id="KW-0175">Coiled coil</keyword>